<keyword evidence="2" id="KW-0472">Membrane</keyword>
<dbReference type="PATRIC" id="fig|1324261.3.peg.276"/>
<dbReference type="Pfam" id="PF17197">
    <property type="entry name" value="DUF5134"/>
    <property type="match status" value="1"/>
</dbReference>
<dbReference type="AlphaFoldDB" id="A0A051UK15"/>
<gene>
    <name evidence="3" type="ORF">K875_00267</name>
</gene>
<evidence type="ECO:0000313" key="4">
    <source>
        <dbReference type="Proteomes" id="UP000025947"/>
    </source>
</evidence>
<keyword evidence="2" id="KW-1133">Transmembrane helix</keyword>
<reference evidence="3 4" key="1">
    <citation type="submission" date="2014-04" db="EMBL/GenBank/DDBJ databases">
        <title>The Genome Sequence of Mycobacterium tuberculosis TKK-01-0051.</title>
        <authorList>
            <consortium name="The Broad Institute Genomics Platform"/>
            <consortium name="The Broad Institute Genome Sequencing Center for Infectious Disease"/>
            <person name="Earl A.M."/>
            <person name="Cohen K."/>
            <person name="Pym A."/>
            <person name="Bishai W."/>
            <person name="Maharaj K."/>
            <person name="Desjardins C."/>
            <person name="Abeel T."/>
            <person name="Young S."/>
            <person name="Zeng Q."/>
            <person name="Gargeya S."/>
            <person name="Abouelleil A."/>
            <person name="Alvarado L."/>
            <person name="Chapman S.B."/>
            <person name="Gainer-Dewar J."/>
            <person name="Goldberg J."/>
            <person name="Griggs A."/>
            <person name="Gujja S."/>
            <person name="Hansen M."/>
            <person name="Howarth C."/>
            <person name="Imamovic A."/>
            <person name="Larimer J."/>
            <person name="Murphy C."/>
            <person name="Naylor J."/>
            <person name="Pearson M."/>
            <person name="Poon T.W."/>
            <person name="Priest M."/>
            <person name="Roberts A."/>
            <person name="Saif S."/>
            <person name="Shea T."/>
            <person name="Sykes S."/>
            <person name="Wortman J."/>
            <person name="Nusbaum C."/>
            <person name="Birren B."/>
        </authorList>
    </citation>
    <scope>NUCLEOTIDE SEQUENCE [LARGE SCALE GENOMIC DNA]</scope>
    <source>
        <strain evidence="3 4">TKK-01-0051</strain>
    </source>
</reference>
<accession>A0A051UK15</accession>
<sequence>MPELSITRSGVPHDVSGGDRNVPEPLPHTRHAAWLPVLRGHPLSVVGFKYPLGVVWPHARNGDSIRQVTMLHALIGEPALRWAVTALFGVSVAMYAYLAVAQHDRWMARLTHLLHLAMSVAMVLMVWRVGLDLPAIGPTLFFLVAGLWLVGVAVWASSASRQRLKACYYAAMMAAMAWMYALMSGAVPGASTRPHAQPHSSAMAMPGMELPSRDMSSATAGFSWVTAANWIGVVAFAAAALYWSYRFVGERRTKWVPPPGRLVWWEPLYQASTAAGTALMFDALVWW</sequence>
<feature type="transmembrane region" description="Helical" evidence="2">
    <location>
        <begin position="79"/>
        <end position="98"/>
    </location>
</feature>
<feature type="region of interest" description="Disordered" evidence="1">
    <location>
        <begin position="1"/>
        <end position="23"/>
    </location>
</feature>
<feature type="transmembrane region" description="Helical" evidence="2">
    <location>
        <begin position="110"/>
        <end position="129"/>
    </location>
</feature>
<feature type="transmembrane region" description="Helical" evidence="2">
    <location>
        <begin position="222"/>
        <end position="245"/>
    </location>
</feature>
<proteinExistence type="predicted"/>
<evidence type="ECO:0000313" key="3">
    <source>
        <dbReference type="EMBL" id="KBZ69549.1"/>
    </source>
</evidence>
<name>A0A051UK15_9MYCO</name>
<keyword evidence="2" id="KW-0812">Transmembrane</keyword>
<evidence type="ECO:0000256" key="1">
    <source>
        <dbReference type="SAM" id="MobiDB-lite"/>
    </source>
</evidence>
<dbReference type="Proteomes" id="UP000025947">
    <property type="component" value="Unassembled WGS sequence"/>
</dbReference>
<dbReference type="InterPro" id="IPR033458">
    <property type="entry name" value="DUF5134"/>
</dbReference>
<keyword evidence="4" id="KW-1185">Reference proteome</keyword>
<comment type="caution">
    <text evidence="3">The sequence shown here is derived from an EMBL/GenBank/DDBJ whole genome shotgun (WGS) entry which is preliminary data.</text>
</comment>
<feature type="transmembrane region" description="Helical" evidence="2">
    <location>
        <begin position="135"/>
        <end position="156"/>
    </location>
</feature>
<dbReference type="EMBL" id="JLXW01000001">
    <property type="protein sequence ID" value="KBZ69549.1"/>
    <property type="molecule type" value="Genomic_DNA"/>
</dbReference>
<evidence type="ECO:0008006" key="5">
    <source>
        <dbReference type="Google" id="ProtNLM"/>
    </source>
</evidence>
<dbReference type="HOGENOM" id="CLU_084456_0_0_11"/>
<feature type="transmembrane region" description="Helical" evidence="2">
    <location>
        <begin position="168"/>
        <end position="187"/>
    </location>
</feature>
<organism evidence="3 4">
    <name type="scientific">Mycobacterium [tuberculosis] TKK-01-0051</name>
    <dbReference type="NCBI Taxonomy" id="1324261"/>
    <lineage>
        <taxon>Bacteria</taxon>
        <taxon>Bacillati</taxon>
        <taxon>Actinomycetota</taxon>
        <taxon>Actinomycetes</taxon>
        <taxon>Mycobacteriales</taxon>
        <taxon>Mycobacteriaceae</taxon>
        <taxon>Mycobacterium</taxon>
        <taxon>Mycobacterium avium complex (MAC)</taxon>
    </lineage>
</organism>
<protein>
    <recommendedName>
        <fullName evidence="5">DUF5134 domain-containing protein</fullName>
    </recommendedName>
</protein>
<evidence type="ECO:0000256" key="2">
    <source>
        <dbReference type="SAM" id="Phobius"/>
    </source>
</evidence>